<dbReference type="GO" id="GO:0016758">
    <property type="term" value="F:hexosyltransferase activity"/>
    <property type="evidence" value="ECO:0007669"/>
    <property type="project" value="TreeGrafter"/>
</dbReference>
<dbReference type="Pfam" id="PF13439">
    <property type="entry name" value="Glyco_transf_4"/>
    <property type="match status" value="1"/>
</dbReference>
<dbReference type="InterPro" id="IPR028098">
    <property type="entry name" value="Glyco_trans_4-like_N"/>
</dbReference>
<name>A0A1M5Z7V0_9FIRM</name>
<dbReference type="AlphaFoldDB" id="A0A1M5Z7V0"/>
<organism evidence="2 3">
    <name type="scientific">Sporobacter termitidis DSM 10068</name>
    <dbReference type="NCBI Taxonomy" id="1123282"/>
    <lineage>
        <taxon>Bacteria</taxon>
        <taxon>Bacillati</taxon>
        <taxon>Bacillota</taxon>
        <taxon>Clostridia</taxon>
        <taxon>Eubacteriales</taxon>
        <taxon>Oscillospiraceae</taxon>
        <taxon>Sporobacter</taxon>
    </lineage>
</organism>
<dbReference type="Proteomes" id="UP000183995">
    <property type="component" value="Unassembled WGS sequence"/>
</dbReference>
<dbReference type="SUPFAM" id="SSF53756">
    <property type="entry name" value="UDP-Glycosyltransferase/glycogen phosphorylase"/>
    <property type="match status" value="1"/>
</dbReference>
<proteinExistence type="predicted"/>
<protein>
    <submittedName>
        <fullName evidence="2">Glycosyltransferase involved in cell wall bisynthesis</fullName>
    </submittedName>
</protein>
<dbReference type="STRING" id="1123282.SAMN02745823_03349"/>
<keyword evidence="2" id="KW-0808">Transferase</keyword>
<accession>A0A1M5Z7V0</accession>
<dbReference type="CDD" id="cd03814">
    <property type="entry name" value="GT4-like"/>
    <property type="match status" value="1"/>
</dbReference>
<keyword evidence="3" id="KW-1185">Reference proteome</keyword>
<evidence type="ECO:0000259" key="1">
    <source>
        <dbReference type="Pfam" id="PF13439"/>
    </source>
</evidence>
<dbReference type="Pfam" id="PF13692">
    <property type="entry name" value="Glyco_trans_1_4"/>
    <property type="match status" value="1"/>
</dbReference>
<reference evidence="2 3" key="1">
    <citation type="submission" date="2016-11" db="EMBL/GenBank/DDBJ databases">
        <authorList>
            <person name="Jaros S."/>
            <person name="Januszkiewicz K."/>
            <person name="Wedrychowicz H."/>
        </authorList>
    </citation>
    <scope>NUCLEOTIDE SEQUENCE [LARGE SCALE GENOMIC DNA]</scope>
    <source>
        <strain evidence="2 3">DSM 10068</strain>
    </source>
</reference>
<dbReference type="OrthoDB" id="9802525at2"/>
<dbReference type="PANTHER" id="PTHR45947:SF3">
    <property type="entry name" value="SULFOQUINOVOSYL TRANSFERASE SQD2"/>
    <property type="match status" value="1"/>
</dbReference>
<dbReference type="InterPro" id="IPR050194">
    <property type="entry name" value="Glycosyltransferase_grp1"/>
</dbReference>
<dbReference type="RefSeq" id="WP_073081541.1">
    <property type="nucleotide sequence ID" value="NZ_FQXV01000014.1"/>
</dbReference>
<sequence>MKIAYFTDTFSPQINGVTNTLNQLSRYLSQRDIDHIFFAPDYDAADEPQDTAVLRFKGIRPVIYPECRLVFPPYGKILEALHDFRPDLIHVVTELGIGYSGLKAARELGIPLVMSYHTNYDKYLDFYNLGYLSRPIWAYVRWFHNFAALNLCPSVSTAAELDRRGFKNLDIWTRGIDMQRFSPEHRSPAVRHEIGGAGKTVFLYVGRIAREKGLDVLAESIGIVNASHRDDGIFVFTGDGPYLDALKAMEIPNAVFTGPQTGRKLAQIYASGDVFVFPSGSETFGNVLLEAMASGLPGICVDAGGVTDFTEHGKNAYVCKYNDPGALAEAMTAMLDQNLRNKIRAGALETARARDWDTIFDRLVAGYENALGKNHPARRLAV</sequence>
<dbReference type="EMBL" id="FQXV01000014">
    <property type="protein sequence ID" value="SHI20168.1"/>
    <property type="molecule type" value="Genomic_DNA"/>
</dbReference>
<feature type="domain" description="Glycosyltransferase subfamily 4-like N-terminal" evidence="1">
    <location>
        <begin position="14"/>
        <end position="180"/>
    </location>
</feature>
<dbReference type="Gene3D" id="3.40.50.2000">
    <property type="entry name" value="Glycogen Phosphorylase B"/>
    <property type="match status" value="2"/>
</dbReference>
<dbReference type="PANTHER" id="PTHR45947">
    <property type="entry name" value="SULFOQUINOVOSYL TRANSFERASE SQD2"/>
    <property type="match status" value="1"/>
</dbReference>
<evidence type="ECO:0000313" key="3">
    <source>
        <dbReference type="Proteomes" id="UP000183995"/>
    </source>
</evidence>
<evidence type="ECO:0000313" key="2">
    <source>
        <dbReference type="EMBL" id="SHI20168.1"/>
    </source>
</evidence>
<gene>
    <name evidence="2" type="ORF">SAMN02745823_03349</name>
</gene>